<protein>
    <submittedName>
        <fullName evidence="9">Cation:proton antiporter</fullName>
    </submittedName>
</protein>
<comment type="similarity">
    <text evidence="2">Belongs to the CPA3 antiporters (TC 2.A.63) subunit B family.</text>
</comment>
<gene>
    <name evidence="9" type="ORF">BFP76_13500</name>
</gene>
<accession>A0A2G5KAU3</accession>
<dbReference type="RefSeq" id="WP_099591737.1">
    <property type="nucleotide sequence ID" value="NZ_MDGM01000007.1"/>
</dbReference>
<dbReference type="InterPro" id="IPR050622">
    <property type="entry name" value="CPA3_antiporter_subunitB"/>
</dbReference>
<dbReference type="AlphaFoldDB" id="A0A2G5KAU3"/>
<keyword evidence="10" id="KW-1185">Reference proteome</keyword>
<feature type="domain" description="Na+/H+ antiporter MnhB subunit-related protein" evidence="8">
    <location>
        <begin position="7"/>
        <end position="129"/>
    </location>
</feature>
<feature type="transmembrane region" description="Helical" evidence="7">
    <location>
        <begin position="7"/>
        <end position="26"/>
    </location>
</feature>
<evidence type="ECO:0000313" key="9">
    <source>
        <dbReference type="EMBL" id="PIB25990.1"/>
    </source>
</evidence>
<keyword evidence="5 7" id="KW-1133">Transmembrane helix</keyword>
<reference evidence="9 10" key="1">
    <citation type="submission" date="2016-08" db="EMBL/GenBank/DDBJ databases">
        <title>Draft genome of Amylibacter sp. strain 4G11.</title>
        <authorList>
            <person name="Wong S.-K."/>
            <person name="Hamasaki K."/>
            <person name="Yoshizawa S."/>
        </authorList>
    </citation>
    <scope>NUCLEOTIDE SEQUENCE [LARGE SCALE GENOMIC DNA]</scope>
    <source>
        <strain evidence="9 10">4G11</strain>
    </source>
</reference>
<comment type="caution">
    <text evidence="9">The sequence shown here is derived from an EMBL/GenBank/DDBJ whole genome shotgun (WGS) entry which is preliminary data.</text>
</comment>
<dbReference type="EMBL" id="MDGM01000007">
    <property type="protein sequence ID" value="PIB25990.1"/>
    <property type="molecule type" value="Genomic_DNA"/>
</dbReference>
<dbReference type="PANTHER" id="PTHR33932">
    <property type="entry name" value="NA(+)/H(+) ANTIPORTER SUBUNIT B"/>
    <property type="match status" value="1"/>
</dbReference>
<evidence type="ECO:0000256" key="3">
    <source>
        <dbReference type="ARBA" id="ARBA00022475"/>
    </source>
</evidence>
<feature type="transmembrane region" description="Helical" evidence="7">
    <location>
        <begin position="112"/>
        <end position="135"/>
    </location>
</feature>
<dbReference type="NCBIfam" id="NF009162">
    <property type="entry name" value="PRK12508.1"/>
    <property type="match status" value="1"/>
</dbReference>
<dbReference type="InterPro" id="IPR007182">
    <property type="entry name" value="MnhB"/>
</dbReference>
<evidence type="ECO:0000256" key="7">
    <source>
        <dbReference type="SAM" id="Phobius"/>
    </source>
</evidence>
<evidence type="ECO:0000256" key="4">
    <source>
        <dbReference type="ARBA" id="ARBA00022692"/>
    </source>
</evidence>
<name>A0A2G5KAU3_9RHOB</name>
<evidence type="ECO:0000256" key="6">
    <source>
        <dbReference type="ARBA" id="ARBA00023136"/>
    </source>
</evidence>
<keyword evidence="6 7" id="KW-0472">Membrane</keyword>
<evidence type="ECO:0000313" key="10">
    <source>
        <dbReference type="Proteomes" id="UP000231516"/>
    </source>
</evidence>
<sequence>MHHHHLILRVVTKLLAGTIILYALYVQFHGDFSPGGGFQAGVIMAVAFILYGIVFGLVAVQRVFPPWLVHKIVALGVLIYAGTGIYAMMLGYEFLDYGAFDPGHPSHGQHNGILAVELGVGVTVTGVMVAIYYAFAGRAPRISDEDW</sequence>
<keyword evidence="3" id="KW-1003">Cell membrane</keyword>
<feature type="transmembrane region" description="Helical" evidence="7">
    <location>
        <begin position="72"/>
        <end position="92"/>
    </location>
</feature>
<evidence type="ECO:0000256" key="2">
    <source>
        <dbReference type="ARBA" id="ARBA00009425"/>
    </source>
</evidence>
<dbReference type="Pfam" id="PF04039">
    <property type="entry name" value="MnhB"/>
    <property type="match status" value="1"/>
</dbReference>
<dbReference type="Proteomes" id="UP000231516">
    <property type="component" value="Unassembled WGS sequence"/>
</dbReference>
<evidence type="ECO:0000256" key="1">
    <source>
        <dbReference type="ARBA" id="ARBA00004651"/>
    </source>
</evidence>
<feature type="transmembrane region" description="Helical" evidence="7">
    <location>
        <begin position="38"/>
        <end position="60"/>
    </location>
</feature>
<evidence type="ECO:0000259" key="8">
    <source>
        <dbReference type="Pfam" id="PF04039"/>
    </source>
</evidence>
<comment type="subcellular location">
    <subcellularLocation>
        <location evidence="1">Cell membrane</location>
        <topology evidence="1">Multi-pass membrane protein</topology>
    </subcellularLocation>
</comment>
<keyword evidence="4 7" id="KW-0812">Transmembrane</keyword>
<dbReference type="OrthoDB" id="2085045at2"/>
<proteinExistence type="inferred from homology"/>
<organism evidence="9 10">
    <name type="scientific">Paramylibacter kogurei</name>
    <dbReference type="NCBI Taxonomy" id="1889778"/>
    <lineage>
        <taxon>Bacteria</taxon>
        <taxon>Pseudomonadati</taxon>
        <taxon>Pseudomonadota</taxon>
        <taxon>Alphaproteobacteria</taxon>
        <taxon>Rhodobacterales</taxon>
        <taxon>Paracoccaceae</taxon>
        <taxon>Paramylibacter</taxon>
    </lineage>
</organism>
<dbReference type="GO" id="GO:0005886">
    <property type="term" value="C:plasma membrane"/>
    <property type="evidence" value="ECO:0007669"/>
    <property type="project" value="UniProtKB-SubCell"/>
</dbReference>
<dbReference type="PANTHER" id="PTHR33932:SF4">
    <property type="entry name" value="NA(+)_H(+) ANTIPORTER SUBUNIT B"/>
    <property type="match status" value="1"/>
</dbReference>
<evidence type="ECO:0000256" key="5">
    <source>
        <dbReference type="ARBA" id="ARBA00022989"/>
    </source>
</evidence>